<organism evidence="6 7">
    <name type="scientific">Geoalkalibacter subterraneus</name>
    <dbReference type="NCBI Taxonomy" id="483547"/>
    <lineage>
        <taxon>Bacteria</taxon>
        <taxon>Pseudomonadati</taxon>
        <taxon>Thermodesulfobacteriota</taxon>
        <taxon>Desulfuromonadia</taxon>
        <taxon>Desulfuromonadales</taxon>
        <taxon>Geoalkalibacteraceae</taxon>
        <taxon>Geoalkalibacter</taxon>
    </lineage>
</organism>
<dbReference type="STRING" id="483547.GSUB_11590"/>
<feature type="region of interest" description="Disordered" evidence="4">
    <location>
        <begin position="128"/>
        <end position="148"/>
    </location>
</feature>
<feature type="compositionally biased region" description="Basic and acidic residues" evidence="4">
    <location>
        <begin position="136"/>
        <end position="148"/>
    </location>
</feature>
<dbReference type="PANTHER" id="PTHR30480:SF16">
    <property type="entry name" value="GLYCOSIDE HYDROLASE FAMILY 3 DOMAIN PROTEIN"/>
    <property type="match status" value="1"/>
</dbReference>
<dbReference type="HOGENOM" id="CLU_008392_0_3_7"/>
<evidence type="ECO:0000256" key="1">
    <source>
        <dbReference type="ARBA" id="ARBA00005336"/>
    </source>
</evidence>
<keyword evidence="2 6" id="KW-0378">Hydrolase</keyword>
<evidence type="ECO:0000256" key="4">
    <source>
        <dbReference type="SAM" id="MobiDB-lite"/>
    </source>
</evidence>
<feature type="domain" description="Glycoside hydrolase family 3 N-terminal" evidence="5">
    <location>
        <begin position="39"/>
        <end position="374"/>
    </location>
</feature>
<evidence type="ECO:0000256" key="2">
    <source>
        <dbReference type="ARBA" id="ARBA00022801"/>
    </source>
</evidence>
<dbReference type="InterPro" id="IPR036962">
    <property type="entry name" value="Glyco_hydro_3_N_sf"/>
</dbReference>
<dbReference type="SUPFAM" id="SSF51445">
    <property type="entry name" value="(Trans)glycosidases"/>
    <property type="match status" value="1"/>
</dbReference>
<dbReference type="AlphaFoldDB" id="A0A0B5FKY1"/>
<dbReference type="EMBL" id="CP010311">
    <property type="protein sequence ID" value="AJF08023.1"/>
    <property type="molecule type" value="Genomic_DNA"/>
</dbReference>
<dbReference type="GO" id="GO:0009254">
    <property type="term" value="P:peptidoglycan turnover"/>
    <property type="evidence" value="ECO:0007669"/>
    <property type="project" value="TreeGrafter"/>
</dbReference>
<gene>
    <name evidence="6" type="ORF">GSUB_11590</name>
</gene>
<accession>A0A0B5FKY1</accession>
<proteinExistence type="inferred from homology"/>
<dbReference type="GO" id="GO:0005975">
    <property type="term" value="P:carbohydrate metabolic process"/>
    <property type="evidence" value="ECO:0007669"/>
    <property type="project" value="InterPro"/>
</dbReference>
<dbReference type="InterPro" id="IPR001764">
    <property type="entry name" value="Glyco_hydro_3_N"/>
</dbReference>
<dbReference type="InterPro" id="IPR050226">
    <property type="entry name" value="NagZ_Beta-hexosaminidase"/>
</dbReference>
<reference evidence="6 7" key="1">
    <citation type="journal article" date="2015" name="Genome Announc.">
        <title>Genomes of Geoalkalibacter ferrihydriticus Z-0531T and Geoalkalibacter subterraneus Red1T, Two Haloalkaliphilic Metal-Reducing Deltaproteobacteria.</title>
        <authorList>
            <person name="Badalamenti J.P."/>
            <person name="Krajmalnik-Brown R."/>
            <person name="Torres C.I."/>
            <person name="Bond D.R."/>
        </authorList>
    </citation>
    <scope>NUCLEOTIDE SEQUENCE [LARGE SCALE GENOMIC DNA]</scope>
    <source>
        <strain evidence="6 7">Red1</strain>
    </source>
</reference>
<name>A0A0B5FKY1_9BACT</name>
<dbReference type="PANTHER" id="PTHR30480">
    <property type="entry name" value="BETA-HEXOSAMINIDASE-RELATED"/>
    <property type="match status" value="1"/>
</dbReference>
<sequence>MRNNNPPRWLILILLCQVFWLGSLNPASGASITGKKVSLEARIGQMLMVGFRGMTVGPDHFIMRDIRRHNLGGVILFDYDVVEKQAVRNIESPRQVKALISSLQSASKTPLLIAVDQEGGRVARLKERYGSPPTLSHRELGQKDDLSETAHHSRQLAETLSGLGIGLNMAPVVDLCANPDNPVIAKLDRCFSSDSQKVTQHAAEFIKAHHRSGVLTTLKHFPGHGSSRADSHLGFTDVTDTWTADELEPYARIIAEGQADAVMTAHVFNARLDEDYPATLSQRTIEGILRKDLGFDGVVISDDMQMGAIADHYGLQAAIHKAIEAGVDILVFGNNLEYDEQIVAKATAIVRDLVHSGKLDEARIDKSYRRIMRLKERLTSSIEENLPQE</sequence>
<evidence type="ECO:0000259" key="5">
    <source>
        <dbReference type="Pfam" id="PF00933"/>
    </source>
</evidence>
<protein>
    <submittedName>
        <fullName evidence="6">Glycoside hydrolase family 3</fullName>
    </submittedName>
</protein>
<dbReference type="Proteomes" id="UP000035036">
    <property type="component" value="Chromosome"/>
</dbReference>
<dbReference type="InterPro" id="IPR017853">
    <property type="entry name" value="GH"/>
</dbReference>
<evidence type="ECO:0000313" key="7">
    <source>
        <dbReference type="Proteomes" id="UP000035036"/>
    </source>
</evidence>
<dbReference type="KEGG" id="gsb:GSUB_11590"/>
<comment type="similarity">
    <text evidence="1">Belongs to the glycosyl hydrolase 3 family.</text>
</comment>
<keyword evidence="3" id="KW-0326">Glycosidase</keyword>
<keyword evidence="7" id="KW-1185">Reference proteome</keyword>
<evidence type="ECO:0000256" key="3">
    <source>
        <dbReference type="ARBA" id="ARBA00023295"/>
    </source>
</evidence>
<dbReference type="GO" id="GO:0004553">
    <property type="term" value="F:hydrolase activity, hydrolyzing O-glycosyl compounds"/>
    <property type="evidence" value="ECO:0007669"/>
    <property type="project" value="InterPro"/>
</dbReference>
<dbReference type="Pfam" id="PF00933">
    <property type="entry name" value="Glyco_hydro_3"/>
    <property type="match status" value="1"/>
</dbReference>
<evidence type="ECO:0000313" key="6">
    <source>
        <dbReference type="EMBL" id="AJF08023.1"/>
    </source>
</evidence>
<dbReference type="Gene3D" id="3.20.20.300">
    <property type="entry name" value="Glycoside hydrolase, family 3, N-terminal domain"/>
    <property type="match status" value="1"/>
</dbReference>